<gene>
    <name evidence="2" type="ORF">K8U61_01390</name>
</gene>
<proteinExistence type="predicted"/>
<protein>
    <submittedName>
        <fullName evidence="2">Uncharacterized protein</fullName>
    </submittedName>
</protein>
<evidence type="ECO:0000313" key="3">
    <source>
        <dbReference type="Proteomes" id="UP000780875"/>
    </source>
</evidence>
<keyword evidence="1" id="KW-1133">Transmembrane helix</keyword>
<accession>A0ABS7U7V9</accession>
<feature type="transmembrane region" description="Helical" evidence="1">
    <location>
        <begin position="111"/>
        <end position="131"/>
    </location>
</feature>
<keyword evidence="3" id="KW-1185">Reference proteome</keyword>
<dbReference type="EMBL" id="JAIQZJ010000001">
    <property type="protein sequence ID" value="MBZ5736798.1"/>
    <property type="molecule type" value="Genomic_DNA"/>
</dbReference>
<comment type="caution">
    <text evidence="2">The sequence shown here is derived from an EMBL/GenBank/DDBJ whole genome shotgun (WGS) entry which is preliminary data.</text>
</comment>
<dbReference type="RefSeq" id="WP_224121169.1">
    <property type="nucleotide sequence ID" value="NZ_JAIQZJ010000001.1"/>
</dbReference>
<name>A0ABS7U7V9_9ACTN</name>
<dbReference type="Proteomes" id="UP000780875">
    <property type="component" value="Unassembled WGS sequence"/>
</dbReference>
<feature type="transmembrane region" description="Helical" evidence="1">
    <location>
        <begin position="12"/>
        <end position="33"/>
    </location>
</feature>
<evidence type="ECO:0000313" key="2">
    <source>
        <dbReference type="EMBL" id="MBZ5736798.1"/>
    </source>
</evidence>
<organism evidence="2 3">
    <name type="scientific">Nocardioides mangrovi</name>
    <dbReference type="NCBI Taxonomy" id="2874580"/>
    <lineage>
        <taxon>Bacteria</taxon>
        <taxon>Bacillati</taxon>
        <taxon>Actinomycetota</taxon>
        <taxon>Actinomycetes</taxon>
        <taxon>Propionibacteriales</taxon>
        <taxon>Nocardioidaceae</taxon>
        <taxon>Nocardioides</taxon>
    </lineage>
</organism>
<feature type="transmembrane region" description="Helical" evidence="1">
    <location>
        <begin position="87"/>
        <end position="105"/>
    </location>
</feature>
<evidence type="ECO:0000256" key="1">
    <source>
        <dbReference type="SAM" id="Phobius"/>
    </source>
</evidence>
<sequence>MSEQRPGSVVAAIWLLGAVIVVYGLASVLTAVFDDELVDAWSAGRPDSDSVEPPSFVAVAVVMFIVVASLLVVLMRFFHVGLPWARVLLTGLVAILAIGTLALLVTGPPALFVVALAIGLVLDLASLAMLWRRDTTAFLAGTS</sequence>
<reference evidence="2 3" key="1">
    <citation type="submission" date="2021-09" db="EMBL/GenBank/DDBJ databases">
        <title>Whole genome sequence of Nocardioides sp. GBK3QG-3.</title>
        <authorList>
            <person name="Tuo L."/>
        </authorList>
    </citation>
    <scope>NUCLEOTIDE SEQUENCE [LARGE SCALE GENOMIC DNA]</scope>
    <source>
        <strain evidence="2 3">GBK3QG-3</strain>
    </source>
</reference>
<keyword evidence="1" id="KW-0472">Membrane</keyword>
<feature type="transmembrane region" description="Helical" evidence="1">
    <location>
        <begin position="53"/>
        <end position="75"/>
    </location>
</feature>
<keyword evidence="1" id="KW-0812">Transmembrane</keyword>